<dbReference type="RefSeq" id="XP_064711244.1">
    <property type="nucleotide sequence ID" value="XM_064848620.1"/>
</dbReference>
<dbReference type="PANTHER" id="PTHR47706">
    <property type="entry name" value="NMRA-LIKE FAMILY PROTEIN"/>
    <property type="match status" value="1"/>
</dbReference>
<evidence type="ECO:0000313" key="4">
    <source>
        <dbReference type="EMBL" id="KAK5062972.1"/>
    </source>
</evidence>
<keyword evidence="2" id="KW-0560">Oxidoreductase</keyword>
<dbReference type="SUPFAM" id="SSF51735">
    <property type="entry name" value="NAD(P)-binding Rossmann-fold domains"/>
    <property type="match status" value="1"/>
</dbReference>
<dbReference type="InterPro" id="IPR051609">
    <property type="entry name" value="NmrA/Isoflavone_reductase-like"/>
</dbReference>
<sequence>MIKVAIVGTNGLAQFIANSIATTTSHQFVILSRRPSPGLQARGWQVMQVDYSNASALRFKLAGVDTVISTISGNAQLALIDAAAGAHIRRFVPSEFCGPPSLRPPNDSLDGGRRAAILRLHQLESTGMRFTVFTCGIFYERFAPGGLANSQIGLHSAFGQEGDFLFNFRTGKAQMPFQSTSTQPASICMTSARDVARFIVEALDLSSWPREFRLRGERMNAREVIAVAEQVRGRSFEISGHTQSSLQDSLTYARAIGDRSREARVHSLIATAEGRFDFVSTNLNQLVSFRPEGFREWLVRAWSSEA</sequence>
<dbReference type="PANTHER" id="PTHR47706:SF5">
    <property type="entry name" value="ISOFLAVONE REDUCTASE"/>
    <property type="match status" value="1"/>
</dbReference>
<evidence type="ECO:0000313" key="5">
    <source>
        <dbReference type="Proteomes" id="UP001358417"/>
    </source>
</evidence>
<comment type="caution">
    <text evidence="4">The sequence shown here is derived from an EMBL/GenBank/DDBJ whole genome shotgun (WGS) entry which is preliminary data.</text>
</comment>
<name>A0AAV9NR80_9EURO</name>
<keyword evidence="5" id="KW-1185">Reference proteome</keyword>
<evidence type="ECO:0000256" key="1">
    <source>
        <dbReference type="ARBA" id="ARBA00022857"/>
    </source>
</evidence>
<keyword evidence="1" id="KW-0521">NADP</keyword>
<dbReference type="Gene3D" id="3.40.50.720">
    <property type="entry name" value="NAD(P)-binding Rossmann-like Domain"/>
    <property type="match status" value="1"/>
</dbReference>
<evidence type="ECO:0000259" key="3">
    <source>
        <dbReference type="Pfam" id="PF05368"/>
    </source>
</evidence>
<dbReference type="InterPro" id="IPR008030">
    <property type="entry name" value="NmrA-like"/>
</dbReference>
<protein>
    <recommendedName>
        <fullName evidence="3">NmrA-like domain-containing protein</fullName>
    </recommendedName>
</protein>
<dbReference type="EMBL" id="JAVRRD010000002">
    <property type="protein sequence ID" value="KAK5062972.1"/>
    <property type="molecule type" value="Genomic_DNA"/>
</dbReference>
<reference evidence="4 5" key="1">
    <citation type="submission" date="2023-08" db="EMBL/GenBank/DDBJ databases">
        <title>Black Yeasts Isolated from many extreme environments.</title>
        <authorList>
            <person name="Coleine C."/>
            <person name="Stajich J.E."/>
            <person name="Selbmann L."/>
        </authorList>
    </citation>
    <scope>NUCLEOTIDE SEQUENCE [LARGE SCALE GENOMIC DNA]</scope>
    <source>
        <strain evidence="4 5">CCFEE 5792</strain>
    </source>
</reference>
<feature type="domain" description="NmrA-like" evidence="3">
    <location>
        <begin position="4"/>
        <end position="247"/>
    </location>
</feature>
<dbReference type="Pfam" id="PF05368">
    <property type="entry name" value="NmrA"/>
    <property type="match status" value="1"/>
</dbReference>
<dbReference type="Proteomes" id="UP001358417">
    <property type="component" value="Unassembled WGS sequence"/>
</dbReference>
<dbReference type="InterPro" id="IPR036291">
    <property type="entry name" value="NAD(P)-bd_dom_sf"/>
</dbReference>
<dbReference type="AlphaFoldDB" id="A0AAV9NR80"/>
<dbReference type="GeneID" id="89973226"/>
<organism evidence="4 5">
    <name type="scientific">Exophiala bonariae</name>
    <dbReference type="NCBI Taxonomy" id="1690606"/>
    <lineage>
        <taxon>Eukaryota</taxon>
        <taxon>Fungi</taxon>
        <taxon>Dikarya</taxon>
        <taxon>Ascomycota</taxon>
        <taxon>Pezizomycotina</taxon>
        <taxon>Eurotiomycetes</taxon>
        <taxon>Chaetothyriomycetidae</taxon>
        <taxon>Chaetothyriales</taxon>
        <taxon>Herpotrichiellaceae</taxon>
        <taxon>Exophiala</taxon>
    </lineage>
</organism>
<evidence type="ECO:0000256" key="2">
    <source>
        <dbReference type="ARBA" id="ARBA00023002"/>
    </source>
</evidence>
<dbReference type="GO" id="GO:0016491">
    <property type="term" value="F:oxidoreductase activity"/>
    <property type="evidence" value="ECO:0007669"/>
    <property type="project" value="UniProtKB-KW"/>
</dbReference>
<accession>A0AAV9NR80</accession>
<gene>
    <name evidence="4" type="ORF">LTR84_005048</name>
</gene>
<proteinExistence type="predicted"/>